<dbReference type="Gramene" id="PRQ21062">
    <property type="protein sequence ID" value="PRQ21062"/>
    <property type="gene ID" value="RchiOBHm_Chr7g0235011"/>
</dbReference>
<comment type="caution">
    <text evidence="1">The sequence shown here is derived from an EMBL/GenBank/DDBJ whole genome shotgun (WGS) entry which is preliminary data.</text>
</comment>
<name>A0A2P6PGK2_ROSCH</name>
<proteinExistence type="predicted"/>
<sequence length="115" mass="12723">MILRTDFGKPTINSSFTFHFGNFSFLVKNPGSHLLSTQSQLPTRPKTKNYDIFVVRPPQTTTPVPSGVPPHTGLPSSLGFLRSPSTEAVRSRNRCNRPVFLSRIPAISNNTIAWA</sequence>
<reference evidence="1 2" key="1">
    <citation type="journal article" date="2018" name="Nat. Genet.">
        <title>The Rosa genome provides new insights in the design of modern roses.</title>
        <authorList>
            <person name="Bendahmane M."/>
        </authorList>
    </citation>
    <scope>NUCLEOTIDE SEQUENCE [LARGE SCALE GENOMIC DNA]</scope>
    <source>
        <strain evidence="2">cv. Old Blush</strain>
    </source>
</reference>
<dbReference type="EMBL" id="PDCK01000045">
    <property type="protein sequence ID" value="PRQ21062.1"/>
    <property type="molecule type" value="Genomic_DNA"/>
</dbReference>
<keyword evidence="2" id="KW-1185">Reference proteome</keyword>
<protein>
    <submittedName>
        <fullName evidence="1">Uncharacterized protein</fullName>
    </submittedName>
</protein>
<dbReference type="AlphaFoldDB" id="A0A2P6PGK2"/>
<gene>
    <name evidence="1" type="ORF">RchiOBHm_Chr7g0235011</name>
</gene>
<evidence type="ECO:0000313" key="2">
    <source>
        <dbReference type="Proteomes" id="UP000238479"/>
    </source>
</evidence>
<organism evidence="1 2">
    <name type="scientific">Rosa chinensis</name>
    <name type="common">China rose</name>
    <dbReference type="NCBI Taxonomy" id="74649"/>
    <lineage>
        <taxon>Eukaryota</taxon>
        <taxon>Viridiplantae</taxon>
        <taxon>Streptophyta</taxon>
        <taxon>Embryophyta</taxon>
        <taxon>Tracheophyta</taxon>
        <taxon>Spermatophyta</taxon>
        <taxon>Magnoliopsida</taxon>
        <taxon>eudicotyledons</taxon>
        <taxon>Gunneridae</taxon>
        <taxon>Pentapetalae</taxon>
        <taxon>rosids</taxon>
        <taxon>fabids</taxon>
        <taxon>Rosales</taxon>
        <taxon>Rosaceae</taxon>
        <taxon>Rosoideae</taxon>
        <taxon>Rosoideae incertae sedis</taxon>
        <taxon>Rosa</taxon>
    </lineage>
</organism>
<evidence type="ECO:0000313" key="1">
    <source>
        <dbReference type="EMBL" id="PRQ21062.1"/>
    </source>
</evidence>
<accession>A0A2P6PGK2</accession>
<dbReference type="Proteomes" id="UP000238479">
    <property type="component" value="Chromosome 7"/>
</dbReference>